<comment type="caution">
    <text evidence="10">The sequence shown here is derived from an EMBL/GenBank/DDBJ whole genome shotgun (WGS) entry which is preliminary data.</text>
</comment>
<evidence type="ECO:0000259" key="9">
    <source>
        <dbReference type="PROSITE" id="PS50146"/>
    </source>
</evidence>
<feature type="domain" description="DAGKc" evidence="9">
    <location>
        <begin position="1"/>
        <end position="131"/>
    </location>
</feature>
<dbReference type="PANTHER" id="PTHR12358:SF106">
    <property type="entry name" value="LIPID KINASE YEGS"/>
    <property type="match status" value="1"/>
</dbReference>
<dbReference type="Gene3D" id="2.60.200.40">
    <property type="match status" value="1"/>
</dbReference>
<keyword evidence="7" id="KW-0444">Lipid biosynthesis</keyword>
<keyword evidence="4" id="KW-0547">Nucleotide-binding</keyword>
<evidence type="ECO:0000256" key="2">
    <source>
        <dbReference type="ARBA" id="ARBA00005983"/>
    </source>
</evidence>
<dbReference type="InterPro" id="IPR016064">
    <property type="entry name" value="NAD/diacylglycerol_kinase_sf"/>
</dbReference>
<dbReference type="EC" id="2.7.1.-" evidence="10"/>
<keyword evidence="8" id="KW-1208">Phospholipid metabolism</keyword>
<dbReference type="InterPro" id="IPR017438">
    <property type="entry name" value="ATP-NAD_kinase_N"/>
</dbReference>
<dbReference type="RefSeq" id="WP_345361806.1">
    <property type="nucleotide sequence ID" value="NZ_BAABII010000006.1"/>
</dbReference>
<dbReference type="GO" id="GO:0016301">
    <property type="term" value="F:kinase activity"/>
    <property type="evidence" value="ECO:0007669"/>
    <property type="project" value="UniProtKB-KW"/>
</dbReference>
<dbReference type="Proteomes" id="UP001564626">
    <property type="component" value="Unassembled WGS sequence"/>
</dbReference>
<evidence type="ECO:0000313" key="10">
    <source>
        <dbReference type="EMBL" id="MEY8038716.1"/>
    </source>
</evidence>
<evidence type="ECO:0000256" key="4">
    <source>
        <dbReference type="ARBA" id="ARBA00022741"/>
    </source>
</evidence>
<sequence>MRGVLLINPVAGGGLTVEVAGLIARHLRAVCELRVVIARDAPATAAAADRAVAEGADLLVVAGGDGAAHLAVQSCAGTATALAPLPCGTGNDLARGLGLPPDPLDAVRQVVRAVRAGRRRRVDLGKIAGGGYFGTVLCAGFDAAVNARANRMRWPRGQRRYDAAVLAELARLRPMPLRVELDGIAVELTATLVAVGNSTSYGGGIPICPDADLGDGLFDVTVVGAVRRRDLLGILPRLRTGRHVDHPAVRAVRARRVRLGGANGWLAHADGEPQARLPVSVRCAPGALEVAA</sequence>
<dbReference type="Gene3D" id="3.40.50.10330">
    <property type="entry name" value="Probable inorganic polyphosphate/atp-NAD kinase, domain 1"/>
    <property type="match status" value="1"/>
</dbReference>
<dbReference type="PROSITE" id="PS50146">
    <property type="entry name" value="DAGK"/>
    <property type="match status" value="1"/>
</dbReference>
<evidence type="ECO:0000256" key="1">
    <source>
        <dbReference type="ARBA" id="ARBA00001946"/>
    </source>
</evidence>
<keyword evidence="11" id="KW-1185">Reference proteome</keyword>
<dbReference type="Pfam" id="PF00781">
    <property type="entry name" value="DAGK_cat"/>
    <property type="match status" value="1"/>
</dbReference>
<dbReference type="Pfam" id="PF19279">
    <property type="entry name" value="YegS_C"/>
    <property type="match status" value="1"/>
</dbReference>
<accession>A0ABV4CC86</accession>
<dbReference type="InterPro" id="IPR001206">
    <property type="entry name" value="Diacylglycerol_kinase_cat_dom"/>
</dbReference>
<dbReference type="InterPro" id="IPR050187">
    <property type="entry name" value="Lipid_Phosphate_FormReg"/>
</dbReference>
<comment type="similarity">
    <text evidence="2">Belongs to the diacylglycerol/lipid kinase family.</text>
</comment>
<keyword evidence="3 10" id="KW-0808">Transferase</keyword>
<dbReference type="PANTHER" id="PTHR12358">
    <property type="entry name" value="SPHINGOSINE KINASE"/>
    <property type="match status" value="1"/>
</dbReference>
<gene>
    <name evidence="10" type="ORF">AB8O55_04845</name>
</gene>
<keyword evidence="7" id="KW-0443">Lipid metabolism</keyword>
<name>A0ABV4CC86_9PSEU</name>
<keyword evidence="7" id="KW-0594">Phospholipid biosynthesis</keyword>
<dbReference type="InterPro" id="IPR045540">
    <property type="entry name" value="YegS/DAGK_C"/>
</dbReference>
<comment type="cofactor">
    <cofactor evidence="1">
        <name>Mg(2+)</name>
        <dbReference type="ChEBI" id="CHEBI:18420"/>
    </cofactor>
</comment>
<protein>
    <submittedName>
        <fullName evidence="10">Diacylglycerol kinase family protein</fullName>
        <ecNumber evidence="10">2.7.1.-</ecNumber>
    </submittedName>
</protein>
<evidence type="ECO:0000256" key="7">
    <source>
        <dbReference type="ARBA" id="ARBA00023209"/>
    </source>
</evidence>
<dbReference type="EMBL" id="JBGEHV010000005">
    <property type="protein sequence ID" value="MEY8038716.1"/>
    <property type="molecule type" value="Genomic_DNA"/>
</dbReference>
<evidence type="ECO:0000256" key="3">
    <source>
        <dbReference type="ARBA" id="ARBA00022679"/>
    </source>
</evidence>
<evidence type="ECO:0000256" key="5">
    <source>
        <dbReference type="ARBA" id="ARBA00022777"/>
    </source>
</evidence>
<reference evidence="10 11" key="1">
    <citation type="submission" date="2024-08" db="EMBL/GenBank/DDBJ databases">
        <title>Genome mining of Saccharopolyspora cebuensis PGLac3 from Nigerian medicinal plant.</title>
        <authorList>
            <person name="Ezeobiora C.E."/>
            <person name="Igbokwe N.H."/>
            <person name="Amin D.H."/>
            <person name="Mendie U.E."/>
        </authorList>
    </citation>
    <scope>NUCLEOTIDE SEQUENCE [LARGE SCALE GENOMIC DNA]</scope>
    <source>
        <strain evidence="10 11">PGLac3</strain>
    </source>
</reference>
<dbReference type="SUPFAM" id="SSF111331">
    <property type="entry name" value="NAD kinase/diacylglycerol kinase-like"/>
    <property type="match status" value="1"/>
</dbReference>
<organism evidence="10 11">
    <name type="scientific">Saccharopolyspora cebuensis</name>
    <dbReference type="NCBI Taxonomy" id="418759"/>
    <lineage>
        <taxon>Bacteria</taxon>
        <taxon>Bacillati</taxon>
        <taxon>Actinomycetota</taxon>
        <taxon>Actinomycetes</taxon>
        <taxon>Pseudonocardiales</taxon>
        <taxon>Pseudonocardiaceae</taxon>
        <taxon>Saccharopolyspora</taxon>
    </lineage>
</organism>
<keyword evidence="5 10" id="KW-0418">Kinase</keyword>
<evidence type="ECO:0000256" key="6">
    <source>
        <dbReference type="ARBA" id="ARBA00022840"/>
    </source>
</evidence>
<dbReference type="SMART" id="SM00046">
    <property type="entry name" value="DAGKc"/>
    <property type="match status" value="1"/>
</dbReference>
<keyword evidence="6" id="KW-0067">ATP-binding</keyword>
<evidence type="ECO:0000313" key="11">
    <source>
        <dbReference type="Proteomes" id="UP001564626"/>
    </source>
</evidence>
<evidence type="ECO:0000256" key="8">
    <source>
        <dbReference type="ARBA" id="ARBA00023264"/>
    </source>
</evidence>
<proteinExistence type="inferred from homology"/>